<name>A0A7S3L231_9STRA</name>
<gene>
    <name evidence="2" type="ORF">ACOF00016_LOCUS5324</name>
</gene>
<accession>A0A7S3L231</accession>
<sequence>MMTTREKEEEGDLSPASTKDLYTPAQNLALHNSDDDDDATVLFLRDCSSWTVRIAPIRKPMRWFVVNVFWAVISTAIFIDTVVSYRHERARVVAEELYLVYNGISTAIWCLEVGLTVLERRVVRQRPLTYTDRLEVVLAIFFLWDSIQGLMAWQVHQEDVMGNIWATLISIVAYIYVATRCWRHSQKQQQQQKYDDHSNTTTTTTTMEHAANYQAMVENGETKPAVVTPIPNSSARDS</sequence>
<feature type="transmembrane region" description="Helical" evidence="1">
    <location>
        <begin position="136"/>
        <end position="154"/>
    </location>
</feature>
<keyword evidence="1" id="KW-1133">Transmembrane helix</keyword>
<keyword evidence="1" id="KW-0472">Membrane</keyword>
<proteinExistence type="predicted"/>
<feature type="transmembrane region" description="Helical" evidence="1">
    <location>
        <begin position="160"/>
        <end position="179"/>
    </location>
</feature>
<evidence type="ECO:0000313" key="2">
    <source>
        <dbReference type="EMBL" id="CAE0407501.1"/>
    </source>
</evidence>
<reference evidence="2" key="1">
    <citation type="submission" date="2021-01" db="EMBL/GenBank/DDBJ databases">
        <authorList>
            <person name="Corre E."/>
            <person name="Pelletier E."/>
            <person name="Niang G."/>
            <person name="Scheremetjew M."/>
            <person name="Finn R."/>
            <person name="Kale V."/>
            <person name="Holt S."/>
            <person name="Cochrane G."/>
            <person name="Meng A."/>
            <person name="Brown T."/>
            <person name="Cohen L."/>
        </authorList>
    </citation>
    <scope>NUCLEOTIDE SEQUENCE</scope>
    <source>
        <strain evidence="2">CCMP127</strain>
    </source>
</reference>
<dbReference type="AlphaFoldDB" id="A0A7S3L231"/>
<organism evidence="2">
    <name type="scientific">Amphora coffeiformis</name>
    <dbReference type="NCBI Taxonomy" id="265554"/>
    <lineage>
        <taxon>Eukaryota</taxon>
        <taxon>Sar</taxon>
        <taxon>Stramenopiles</taxon>
        <taxon>Ochrophyta</taxon>
        <taxon>Bacillariophyta</taxon>
        <taxon>Bacillariophyceae</taxon>
        <taxon>Bacillariophycidae</taxon>
        <taxon>Thalassiophysales</taxon>
        <taxon>Catenulaceae</taxon>
        <taxon>Amphora</taxon>
    </lineage>
</organism>
<feature type="transmembrane region" description="Helical" evidence="1">
    <location>
        <begin position="97"/>
        <end position="115"/>
    </location>
</feature>
<dbReference type="EMBL" id="HBIM01006252">
    <property type="protein sequence ID" value="CAE0407501.1"/>
    <property type="molecule type" value="Transcribed_RNA"/>
</dbReference>
<keyword evidence="1" id="KW-0812">Transmembrane</keyword>
<evidence type="ECO:0000256" key="1">
    <source>
        <dbReference type="SAM" id="Phobius"/>
    </source>
</evidence>
<protein>
    <submittedName>
        <fullName evidence="2">Uncharacterized protein</fullName>
    </submittedName>
</protein>
<feature type="transmembrane region" description="Helical" evidence="1">
    <location>
        <begin position="63"/>
        <end position="85"/>
    </location>
</feature>